<proteinExistence type="predicted"/>
<dbReference type="Gene3D" id="3.40.50.1820">
    <property type="entry name" value="alpha/beta hydrolase"/>
    <property type="match status" value="1"/>
</dbReference>
<evidence type="ECO:0000313" key="1">
    <source>
        <dbReference type="EMBL" id="MFB9832871.1"/>
    </source>
</evidence>
<dbReference type="EMBL" id="JBHLZP010000064">
    <property type="protein sequence ID" value="MFB9832871.1"/>
    <property type="molecule type" value="Genomic_DNA"/>
</dbReference>
<dbReference type="Proteomes" id="UP001589627">
    <property type="component" value="Unassembled WGS sequence"/>
</dbReference>
<reference evidence="1 2" key="1">
    <citation type="submission" date="2024-09" db="EMBL/GenBank/DDBJ databases">
        <authorList>
            <person name="Sun Q."/>
            <person name="Mori K."/>
        </authorList>
    </citation>
    <scope>NUCLEOTIDE SEQUENCE [LARGE SCALE GENOMIC DNA]</scope>
    <source>
        <strain evidence="1 2">TBRC 0563</strain>
    </source>
</reference>
<keyword evidence="2" id="KW-1185">Reference proteome</keyword>
<dbReference type="InterPro" id="IPR029058">
    <property type="entry name" value="AB_hydrolase_fold"/>
</dbReference>
<sequence>MAKIVIVHGVGQQVSGHIDLHAKLFPSLRQGITFAGSDIQPSDAVFADYGILYRPKSETLAPAPYYDAADVSDPYELALLEAWWTGAAATDKGVFPPEEEALGRTPGWVQDALYALCESRFFSGIAERFLIGDLKQVKAYFTDPTLRAQIRDRVASYVGDDTRVVIGHSLGSVIAYEILCAHPQWPVTDFVTLGSPLGLRHLVFERLDPPPRSVDSPGQRIGRWPGSVTRWTNIVDEGDIVCLVENLRPLFGERVGHIRLHNGVHAHDMRPYLTDLLTGTTIARALDGSV</sequence>
<dbReference type="SUPFAM" id="SSF53474">
    <property type="entry name" value="alpha/beta-Hydrolases"/>
    <property type="match status" value="1"/>
</dbReference>
<name>A0ABV5YCW4_9ACTN</name>
<protein>
    <submittedName>
        <fullName evidence="1">Uncharacterized protein</fullName>
    </submittedName>
</protein>
<dbReference type="RefSeq" id="WP_378199398.1">
    <property type="nucleotide sequence ID" value="NZ_JBHLZP010000064.1"/>
</dbReference>
<comment type="caution">
    <text evidence="1">The sequence shown here is derived from an EMBL/GenBank/DDBJ whole genome shotgun (WGS) entry which is preliminary data.</text>
</comment>
<gene>
    <name evidence="1" type="ORF">ACFFNX_11820</name>
</gene>
<evidence type="ECO:0000313" key="2">
    <source>
        <dbReference type="Proteomes" id="UP001589627"/>
    </source>
</evidence>
<organism evidence="1 2">
    <name type="scientific">Actinoallomurus acaciae</name>
    <dbReference type="NCBI Taxonomy" id="502577"/>
    <lineage>
        <taxon>Bacteria</taxon>
        <taxon>Bacillati</taxon>
        <taxon>Actinomycetota</taxon>
        <taxon>Actinomycetes</taxon>
        <taxon>Streptosporangiales</taxon>
        <taxon>Thermomonosporaceae</taxon>
        <taxon>Actinoallomurus</taxon>
    </lineage>
</organism>
<accession>A0ABV5YCW4</accession>